<keyword evidence="3" id="KW-1185">Reference proteome</keyword>
<evidence type="ECO:0000313" key="2">
    <source>
        <dbReference type="EMBL" id="KAK3295307.1"/>
    </source>
</evidence>
<evidence type="ECO:0000259" key="1">
    <source>
        <dbReference type="Pfam" id="PF01636"/>
    </source>
</evidence>
<name>A0AAE0LRZ7_9PEZI</name>
<dbReference type="SUPFAM" id="SSF56112">
    <property type="entry name" value="Protein kinase-like (PK-like)"/>
    <property type="match status" value="1"/>
</dbReference>
<dbReference type="PANTHER" id="PTHR21310:SF48">
    <property type="entry name" value="AMINOGLYCOSIDE PHOSPHOTRANSFERASE DOMAIN-CONTAINING PROTEIN"/>
    <property type="match status" value="1"/>
</dbReference>
<evidence type="ECO:0000313" key="3">
    <source>
        <dbReference type="Proteomes" id="UP001278766"/>
    </source>
</evidence>
<gene>
    <name evidence="2" type="ORF">B0H64DRAFT_432082</name>
</gene>
<dbReference type="GeneID" id="87842946"/>
<sequence length="291" mass="33536">MATRTNIPYYARKKALPEGVESLPTVEDILASTDRISTEYNAYYVYRVGVHFVVKYGQSNGALLQEGENMLFVERSTTLLRIPKVYAVFHDEATGNDFIVQEYIPGQCLGSVWRDLTATQKTAITSQLRQGLDELRSIPSPGYYGGIWRQPTRECNFEDPVKIWEPHNDVTISGPQETEEQWIDAMWRCAGSRVDPSQRDTLPQLRVDYHAAFKGHKPVFTHACLFRSEMILREDGVVVLIDWEYAGWYPTYWEYCSAMWMGDRWGSEISEILDEFIPELDGMIKHKSILE</sequence>
<reference evidence="2" key="1">
    <citation type="journal article" date="2023" name="Mol. Phylogenet. Evol.">
        <title>Genome-scale phylogeny and comparative genomics of the fungal order Sordariales.</title>
        <authorList>
            <person name="Hensen N."/>
            <person name="Bonometti L."/>
            <person name="Westerberg I."/>
            <person name="Brannstrom I.O."/>
            <person name="Guillou S."/>
            <person name="Cros-Aarteil S."/>
            <person name="Calhoun S."/>
            <person name="Haridas S."/>
            <person name="Kuo A."/>
            <person name="Mondo S."/>
            <person name="Pangilinan J."/>
            <person name="Riley R."/>
            <person name="LaButti K."/>
            <person name="Andreopoulos B."/>
            <person name="Lipzen A."/>
            <person name="Chen C."/>
            <person name="Yan M."/>
            <person name="Daum C."/>
            <person name="Ng V."/>
            <person name="Clum A."/>
            <person name="Steindorff A."/>
            <person name="Ohm R.A."/>
            <person name="Martin F."/>
            <person name="Silar P."/>
            <person name="Natvig D.O."/>
            <person name="Lalanne C."/>
            <person name="Gautier V."/>
            <person name="Ament-Velasquez S.L."/>
            <person name="Kruys A."/>
            <person name="Hutchinson M.I."/>
            <person name="Powell A.J."/>
            <person name="Barry K."/>
            <person name="Miller A.N."/>
            <person name="Grigoriev I.V."/>
            <person name="Debuchy R."/>
            <person name="Gladieux P."/>
            <person name="Hiltunen Thoren M."/>
            <person name="Johannesson H."/>
        </authorList>
    </citation>
    <scope>NUCLEOTIDE SEQUENCE</scope>
    <source>
        <strain evidence="2">CBS 168.71</strain>
    </source>
</reference>
<dbReference type="CDD" id="cd05120">
    <property type="entry name" value="APH_ChoK_like"/>
    <property type="match status" value="1"/>
</dbReference>
<dbReference type="EMBL" id="JAUEPN010000004">
    <property type="protein sequence ID" value="KAK3295307.1"/>
    <property type="molecule type" value="Genomic_DNA"/>
</dbReference>
<accession>A0AAE0LRZ7</accession>
<dbReference type="InterPro" id="IPR051678">
    <property type="entry name" value="AGP_Transferase"/>
</dbReference>
<dbReference type="Pfam" id="PF01636">
    <property type="entry name" value="APH"/>
    <property type="match status" value="1"/>
</dbReference>
<dbReference type="RefSeq" id="XP_062658821.1">
    <property type="nucleotide sequence ID" value="XM_062805998.1"/>
</dbReference>
<dbReference type="InterPro" id="IPR002575">
    <property type="entry name" value="Aminoglycoside_PTrfase"/>
</dbReference>
<dbReference type="PANTHER" id="PTHR21310">
    <property type="entry name" value="AMINOGLYCOSIDE PHOSPHOTRANSFERASE-RELATED-RELATED"/>
    <property type="match status" value="1"/>
</dbReference>
<dbReference type="AlphaFoldDB" id="A0AAE0LRZ7"/>
<proteinExistence type="predicted"/>
<comment type="caution">
    <text evidence="2">The sequence shown here is derived from an EMBL/GenBank/DDBJ whole genome shotgun (WGS) entry which is preliminary data.</text>
</comment>
<dbReference type="Proteomes" id="UP001278766">
    <property type="component" value="Unassembled WGS sequence"/>
</dbReference>
<dbReference type="InterPro" id="IPR011009">
    <property type="entry name" value="Kinase-like_dom_sf"/>
</dbReference>
<protein>
    <recommendedName>
        <fullName evidence="1">Aminoglycoside phosphotransferase domain-containing protein</fullName>
    </recommendedName>
</protein>
<organism evidence="2 3">
    <name type="scientific">Chaetomium fimeti</name>
    <dbReference type="NCBI Taxonomy" id="1854472"/>
    <lineage>
        <taxon>Eukaryota</taxon>
        <taxon>Fungi</taxon>
        <taxon>Dikarya</taxon>
        <taxon>Ascomycota</taxon>
        <taxon>Pezizomycotina</taxon>
        <taxon>Sordariomycetes</taxon>
        <taxon>Sordariomycetidae</taxon>
        <taxon>Sordariales</taxon>
        <taxon>Chaetomiaceae</taxon>
        <taxon>Chaetomium</taxon>
    </lineage>
</organism>
<reference evidence="2" key="2">
    <citation type="submission" date="2023-06" db="EMBL/GenBank/DDBJ databases">
        <authorList>
            <consortium name="Lawrence Berkeley National Laboratory"/>
            <person name="Haridas S."/>
            <person name="Hensen N."/>
            <person name="Bonometti L."/>
            <person name="Westerberg I."/>
            <person name="Brannstrom I.O."/>
            <person name="Guillou S."/>
            <person name="Cros-Aarteil S."/>
            <person name="Calhoun S."/>
            <person name="Kuo A."/>
            <person name="Mondo S."/>
            <person name="Pangilinan J."/>
            <person name="Riley R."/>
            <person name="Labutti K."/>
            <person name="Andreopoulos B."/>
            <person name="Lipzen A."/>
            <person name="Chen C."/>
            <person name="Yanf M."/>
            <person name="Daum C."/>
            <person name="Ng V."/>
            <person name="Clum A."/>
            <person name="Steindorff A."/>
            <person name="Ohm R."/>
            <person name="Martin F."/>
            <person name="Silar P."/>
            <person name="Natvig D."/>
            <person name="Lalanne C."/>
            <person name="Gautier V."/>
            <person name="Ament-Velasquez S.L."/>
            <person name="Kruys A."/>
            <person name="Hutchinson M.I."/>
            <person name="Powell A.J."/>
            <person name="Barry K."/>
            <person name="Miller A.N."/>
            <person name="Grigoriev I.V."/>
            <person name="Debuchy R."/>
            <person name="Gladieux P."/>
            <person name="Thoren M.H."/>
            <person name="Johannesson H."/>
        </authorList>
    </citation>
    <scope>NUCLEOTIDE SEQUENCE</scope>
    <source>
        <strain evidence="2">CBS 168.71</strain>
    </source>
</reference>
<feature type="domain" description="Aminoglycoside phosphotransferase" evidence="1">
    <location>
        <begin position="61"/>
        <end position="267"/>
    </location>
</feature>